<proteinExistence type="predicted"/>
<keyword evidence="3" id="KW-1185">Reference proteome</keyword>
<protein>
    <submittedName>
        <fullName evidence="2">Uncharacterized protein</fullName>
    </submittedName>
</protein>
<gene>
    <name evidence="2" type="ORF">R5W23_002509</name>
</gene>
<dbReference type="PROSITE" id="PS51257">
    <property type="entry name" value="PROKAR_LIPOPROTEIN"/>
    <property type="match status" value="1"/>
</dbReference>
<feature type="chain" id="PRO_5046668611" evidence="1">
    <location>
        <begin position="19"/>
        <end position="42"/>
    </location>
</feature>
<evidence type="ECO:0000313" key="2">
    <source>
        <dbReference type="EMBL" id="MDY3561234.1"/>
    </source>
</evidence>
<reference evidence="3" key="1">
    <citation type="journal article" date="2023" name="Mar. Drugs">
        <title>Gemmata algarum, a Novel Planctomycete Isolated from an Algal Mat, Displays Antimicrobial Activity.</title>
        <authorList>
            <person name="Kumar G."/>
            <person name="Kallscheuer N."/>
            <person name="Kashif M."/>
            <person name="Ahamad S."/>
            <person name="Jagadeeshwari U."/>
            <person name="Pannikurungottu S."/>
            <person name="Haufschild T."/>
            <person name="Kabuu M."/>
            <person name="Sasikala C."/>
            <person name="Jogler C."/>
            <person name="Ramana C."/>
        </authorList>
    </citation>
    <scope>NUCLEOTIDE SEQUENCE [LARGE SCALE GENOMIC DNA]</scope>
    <source>
        <strain evidence="3">JC673</strain>
    </source>
</reference>
<sequence length="42" mass="4391">MRARVMVLVLALAGCVPAPRGSDVPMATDAPNQVVLKVPDMT</sequence>
<keyword evidence="1" id="KW-0732">Signal</keyword>
<name>A0ABU5F158_9BACT</name>
<feature type="signal peptide" evidence="1">
    <location>
        <begin position="1"/>
        <end position="18"/>
    </location>
</feature>
<dbReference type="Proteomes" id="UP001272242">
    <property type="component" value="Unassembled WGS sequence"/>
</dbReference>
<comment type="caution">
    <text evidence="2">The sequence shown here is derived from an EMBL/GenBank/DDBJ whole genome shotgun (WGS) entry which is preliminary data.</text>
</comment>
<organism evidence="2 3">
    <name type="scientific">Gemmata algarum</name>
    <dbReference type="NCBI Taxonomy" id="2975278"/>
    <lineage>
        <taxon>Bacteria</taxon>
        <taxon>Pseudomonadati</taxon>
        <taxon>Planctomycetota</taxon>
        <taxon>Planctomycetia</taxon>
        <taxon>Gemmatales</taxon>
        <taxon>Gemmataceae</taxon>
        <taxon>Gemmata</taxon>
    </lineage>
</organism>
<evidence type="ECO:0000313" key="3">
    <source>
        <dbReference type="Proteomes" id="UP001272242"/>
    </source>
</evidence>
<accession>A0ABU5F158</accession>
<evidence type="ECO:0000256" key="1">
    <source>
        <dbReference type="SAM" id="SignalP"/>
    </source>
</evidence>
<dbReference type="EMBL" id="JAXBLV010000190">
    <property type="protein sequence ID" value="MDY3561234.1"/>
    <property type="molecule type" value="Genomic_DNA"/>
</dbReference>
<dbReference type="RefSeq" id="WP_320687681.1">
    <property type="nucleotide sequence ID" value="NZ_JAXBLV010000190.1"/>
</dbReference>